<evidence type="ECO:0000313" key="5">
    <source>
        <dbReference type="Proteomes" id="UP000238479"/>
    </source>
</evidence>
<evidence type="ECO:0000313" key="4">
    <source>
        <dbReference type="EMBL" id="PRQ16481.1"/>
    </source>
</evidence>
<keyword evidence="5" id="KW-1185">Reference proteome</keyword>
<dbReference type="PANTHER" id="PTHR12433">
    <property type="entry name" value="MEDIATOR OF RNA POLYMERASE II TRANSCRIPTION SUBUNIT 25"/>
    <property type="match status" value="1"/>
</dbReference>
<dbReference type="GO" id="GO:0005667">
    <property type="term" value="C:transcription regulator complex"/>
    <property type="evidence" value="ECO:0007669"/>
    <property type="project" value="TreeGrafter"/>
</dbReference>
<comment type="caution">
    <text evidence="4">The sequence shown here is derived from an EMBL/GenBank/DDBJ whole genome shotgun (WGS) entry which is preliminary data.</text>
</comment>
<dbReference type="OMA" id="NARERHC"/>
<dbReference type="AlphaFoldDB" id="A0A2P6P3J4"/>
<dbReference type="EMBL" id="PDCK01000045">
    <property type="protein sequence ID" value="PRQ16481.1"/>
    <property type="molecule type" value="Genomic_DNA"/>
</dbReference>
<proteinExistence type="inferred from homology"/>
<dbReference type="InterPro" id="IPR021419">
    <property type="entry name" value="Mediator_Med25_VWA"/>
</dbReference>
<gene>
    <name evidence="4" type="ORF">RchiOBHm_Chr7g0184721</name>
</gene>
<dbReference type="STRING" id="74649.A0A2P6P3J4"/>
<reference evidence="4 5" key="1">
    <citation type="journal article" date="2018" name="Nat. Genet.">
        <title>The Rosa genome provides new insights in the design of modern roses.</title>
        <authorList>
            <person name="Bendahmane M."/>
        </authorList>
    </citation>
    <scope>NUCLEOTIDE SEQUENCE [LARGE SCALE GENOMIC DNA]</scope>
    <source>
        <strain evidence="5">cv. Old Blush</strain>
    </source>
</reference>
<sequence>MHAGSLTRPSPWTRNVDGFLEGLSALHFSGGGGPNEAAIAGGLAEALVMFPKPTPTGTGTETETDQVQDHNARERHCILVAASNPVLFRTAVQIPIISNGQFSSGTQTRWTLADAQDVAKLYAECSVSLSVISPKQFPKLREIYNAVQITNTLFVLFLELN</sequence>
<dbReference type="GO" id="GO:0045944">
    <property type="term" value="P:positive regulation of transcription by RNA polymerase II"/>
    <property type="evidence" value="ECO:0007669"/>
    <property type="project" value="TreeGrafter"/>
</dbReference>
<evidence type="ECO:0000256" key="2">
    <source>
        <dbReference type="ARBA" id="ARBA00019694"/>
    </source>
</evidence>
<organism evidence="4 5">
    <name type="scientific">Rosa chinensis</name>
    <name type="common">China rose</name>
    <dbReference type="NCBI Taxonomy" id="74649"/>
    <lineage>
        <taxon>Eukaryota</taxon>
        <taxon>Viridiplantae</taxon>
        <taxon>Streptophyta</taxon>
        <taxon>Embryophyta</taxon>
        <taxon>Tracheophyta</taxon>
        <taxon>Spermatophyta</taxon>
        <taxon>Magnoliopsida</taxon>
        <taxon>eudicotyledons</taxon>
        <taxon>Gunneridae</taxon>
        <taxon>Pentapetalae</taxon>
        <taxon>rosids</taxon>
        <taxon>fabids</taxon>
        <taxon>Rosales</taxon>
        <taxon>Rosaceae</taxon>
        <taxon>Rosoideae</taxon>
        <taxon>Rosoideae incertae sedis</taxon>
        <taxon>Rosa</taxon>
    </lineage>
</organism>
<dbReference type="Proteomes" id="UP000238479">
    <property type="component" value="Chromosome 7"/>
</dbReference>
<protein>
    <recommendedName>
        <fullName evidence="2">Mediator of RNA polymerase II transcription subunit 25</fullName>
    </recommendedName>
</protein>
<accession>A0A2P6P3J4</accession>
<dbReference type="Pfam" id="PF11265">
    <property type="entry name" value="Med25_VWA"/>
    <property type="match status" value="1"/>
</dbReference>
<feature type="domain" description="Mediator of RNA polymerase II transcription subunit 25 von Willebrand factor type A" evidence="3">
    <location>
        <begin position="5"/>
        <end position="146"/>
    </location>
</feature>
<dbReference type="PANTHER" id="PTHR12433:SF11">
    <property type="entry name" value="MEDIATOR OF RNA POLYMERASE II TRANSCRIPTION SUBUNIT 25"/>
    <property type="match status" value="1"/>
</dbReference>
<name>A0A2P6P3J4_ROSCH</name>
<evidence type="ECO:0000256" key="1">
    <source>
        <dbReference type="ARBA" id="ARBA00009102"/>
    </source>
</evidence>
<evidence type="ECO:0000259" key="3">
    <source>
        <dbReference type="Pfam" id="PF11265"/>
    </source>
</evidence>
<comment type="similarity">
    <text evidence="1">Belongs to the Mediator complex subunit 25 family.</text>
</comment>
<dbReference type="Gramene" id="PRQ16481">
    <property type="protein sequence ID" value="PRQ16481"/>
    <property type="gene ID" value="RchiOBHm_Chr7g0184721"/>
</dbReference>
<dbReference type="GO" id="GO:0016592">
    <property type="term" value="C:mediator complex"/>
    <property type="evidence" value="ECO:0007669"/>
    <property type="project" value="TreeGrafter"/>
</dbReference>